<dbReference type="InterPro" id="IPR036770">
    <property type="entry name" value="Ankyrin_rpt-contain_sf"/>
</dbReference>
<gene>
    <name evidence="4" type="ORF">CC78DRAFT_461548</name>
</gene>
<dbReference type="InterPro" id="IPR051637">
    <property type="entry name" value="Ank_repeat_dom-contain_49"/>
</dbReference>
<accession>A0A9P4N4A1</accession>
<evidence type="ECO:0000256" key="3">
    <source>
        <dbReference type="PROSITE-ProRule" id="PRU00023"/>
    </source>
</evidence>
<evidence type="ECO:0000313" key="4">
    <source>
        <dbReference type="EMBL" id="KAF2265407.1"/>
    </source>
</evidence>
<sequence>MQNGGNPNSICFWDCRINFADSVPKETALLQAIKVGDFRKVTFLIESGANVNFPARLGIQQTPLQYAVELGRDMIVRYLLQKGADANGAPALGAGATALQFAAMKGFCGLAALLLEYKADINAPATPYNGRTAIEIATEHGRLEMMQYLIENGADIISDGGTQYNRARKFAEKNGKITARNLLDTLYWDAISNSWIPSMPEILNEEEWL</sequence>
<proteinExistence type="predicted"/>
<feature type="repeat" description="ANK" evidence="3">
    <location>
        <begin position="59"/>
        <end position="91"/>
    </location>
</feature>
<comment type="caution">
    <text evidence="4">The sequence shown here is derived from an EMBL/GenBank/DDBJ whole genome shotgun (WGS) entry which is preliminary data.</text>
</comment>
<evidence type="ECO:0000256" key="1">
    <source>
        <dbReference type="ARBA" id="ARBA00022737"/>
    </source>
</evidence>
<evidence type="ECO:0000256" key="2">
    <source>
        <dbReference type="ARBA" id="ARBA00023043"/>
    </source>
</evidence>
<dbReference type="PANTHER" id="PTHR24180">
    <property type="entry name" value="CYCLIN-DEPENDENT KINASE INHIBITOR 2C-RELATED"/>
    <property type="match status" value="1"/>
</dbReference>
<dbReference type="Proteomes" id="UP000800093">
    <property type="component" value="Unassembled WGS sequence"/>
</dbReference>
<dbReference type="EMBL" id="ML986607">
    <property type="protein sequence ID" value="KAF2265407.1"/>
    <property type="molecule type" value="Genomic_DNA"/>
</dbReference>
<evidence type="ECO:0000313" key="5">
    <source>
        <dbReference type="Proteomes" id="UP000800093"/>
    </source>
</evidence>
<dbReference type="Gene3D" id="1.25.40.20">
    <property type="entry name" value="Ankyrin repeat-containing domain"/>
    <property type="match status" value="1"/>
</dbReference>
<reference evidence="5" key="1">
    <citation type="journal article" date="2020" name="Stud. Mycol.">
        <title>101 Dothideomycetes genomes: A test case for predicting lifestyles and emergence of pathogens.</title>
        <authorList>
            <person name="Haridas S."/>
            <person name="Albert R."/>
            <person name="Binder M."/>
            <person name="Bloem J."/>
            <person name="LaButti K."/>
            <person name="Salamov A."/>
            <person name="Andreopoulos B."/>
            <person name="Baker S."/>
            <person name="Barry K."/>
            <person name="Bills G."/>
            <person name="Bluhm B."/>
            <person name="Cannon C."/>
            <person name="Castanera R."/>
            <person name="Culley D."/>
            <person name="Daum C."/>
            <person name="Ezra D."/>
            <person name="Gonzalez J."/>
            <person name="Henrissat B."/>
            <person name="Kuo A."/>
            <person name="Liang C."/>
            <person name="Lipzen A."/>
            <person name="Lutzoni F."/>
            <person name="Magnuson J."/>
            <person name="Mondo S."/>
            <person name="Nolan M."/>
            <person name="Ohm R."/>
            <person name="Pangilinan J."/>
            <person name="Park H.-J."/>
            <person name="Ramirez L."/>
            <person name="Alfaro M."/>
            <person name="Sun H."/>
            <person name="Tritt A."/>
            <person name="Yoshinaga Y."/>
            <person name="Zwiers L.-H."/>
            <person name="Turgeon B."/>
            <person name="Goodwin S."/>
            <person name="Spatafora J."/>
            <person name="Crous P."/>
            <person name="Grigoriev I."/>
        </authorList>
    </citation>
    <scope>NUCLEOTIDE SEQUENCE [LARGE SCALE GENOMIC DNA]</scope>
    <source>
        <strain evidence="5">CBS 304.66</strain>
    </source>
</reference>
<protein>
    <submittedName>
        <fullName evidence="4">Ankyrin</fullName>
    </submittedName>
</protein>
<feature type="repeat" description="ANK" evidence="3">
    <location>
        <begin position="129"/>
        <end position="156"/>
    </location>
</feature>
<dbReference type="SUPFAM" id="SSF48403">
    <property type="entry name" value="Ankyrin repeat"/>
    <property type="match status" value="1"/>
</dbReference>
<keyword evidence="2 3" id="KW-0040">ANK repeat</keyword>
<feature type="repeat" description="ANK" evidence="3">
    <location>
        <begin position="94"/>
        <end position="126"/>
    </location>
</feature>
<dbReference type="PANTHER" id="PTHR24180:SF45">
    <property type="entry name" value="POLY [ADP-RIBOSE] POLYMERASE TANKYRASE"/>
    <property type="match status" value="1"/>
</dbReference>
<dbReference type="Pfam" id="PF12796">
    <property type="entry name" value="Ank_2"/>
    <property type="match status" value="2"/>
</dbReference>
<keyword evidence="1" id="KW-0677">Repeat</keyword>
<dbReference type="InterPro" id="IPR002110">
    <property type="entry name" value="Ankyrin_rpt"/>
</dbReference>
<dbReference type="PROSITE" id="PS50088">
    <property type="entry name" value="ANK_REPEAT"/>
    <property type="match status" value="3"/>
</dbReference>
<dbReference type="PROSITE" id="PS50297">
    <property type="entry name" value="ANK_REP_REGION"/>
    <property type="match status" value="3"/>
</dbReference>
<name>A0A9P4N4A1_9PLEO</name>
<dbReference type="SMART" id="SM00248">
    <property type="entry name" value="ANK"/>
    <property type="match status" value="4"/>
</dbReference>
<dbReference type="OrthoDB" id="539213at2759"/>
<keyword evidence="5" id="KW-1185">Reference proteome</keyword>
<organism evidence="4 5">
    <name type="scientific">Lojkania enalia</name>
    <dbReference type="NCBI Taxonomy" id="147567"/>
    <lineage>
        <taxon>Eukaryota</taxon>
        <taxon>Fungi</taxon>
        <taxon>Dikarya</taxon>
        <taxon>Ascomycota</taxon>
        <taxon>Pezizomycotina</taxon>
        <taxon>Dothideomycetes</taxon>
        <taxon>Pleosporomycetidae</taxon>
        <taxon>Pleosporales</taxon>
        <taxon>Pleosporales incertae sedis</taxon>
        <taxon>Lojkania</taxon>
    </lineage>
</organism>
<dbReference type="AlphaFoldDB" id="A0A9P4N4A1"/>